<accession>X0U596</accession>
<name>X0U596_9ZZZZ</name>
<dbReference type="AlphaFoldDB" id="X0U596"/>
<feature type="non-terminal residue" evidence="1">
    <location>
        <position position="1"/>
    </location>
</feature>
<comment type="caution">
    <text evidence="1">The sequence shown here is derived from an EMBL/GenBank/DDBJ whole genome shotgun (WGS) entry which is preliminary data.</text>
</comment>
<reference evidence="1" key="1">
    <citation type="journal article" date="2014" name="Front. Microbiol.">
        <title>High frequency of phylogenetically diverse reductive dehalogenase-homologous genes in deep subseafloor sedimentary metagenomes.</title>
        <authorList>
            <person name="Kawai M."/>
            <person name="Futagami T."/>
            <person name="Toyoda A."/>
            <person name="Takaki Y."/>
            <person name="Nishi S."/>
            <person name="Hori S."/>
            <person name="Arai W."/>
            <person name="Tsubouchi T."/>
            <person name="Morono Y."/>
            <person name="Uchiyama I."/>
            <person name="Ito T."/>
            <person name="Fujiyama A."/>
            <person name="Inagaki F."/>
            <person name="Takami H."/>
        </authorList>
    </citation>
    <scope>NUCLEOTIDE SEQUENCE</scope>
    <source>
        <strain evidence="1">Expedition CK06-06</strain>
    </source>
</reference>
<sequence>NAAVQADWYITKKKSDCSKVIVPWPSRHSADMSEH</sequence>
<dbReference type="EMBL" id="BARS01011856">
    <property type="protein sequence ID" value="GAF94501.1"/>
    <property type="molecule type" value="Genomic_DNA"/>
</dbReference>
<proteinExistence type="predicted"/>
<protein>
    <submittedName>
        <fullName evidence="1">Uncharacterized protein</fullName>
    </submittedName>
</protein>
<organism evidence="1">
    <name type="scientific">marine sediment metagenome</name>
    <dbReference type="NCBI Taxonomy" id="412755"/>
    <lineage>
        <taxon>unclassified sequences</taxon>
        <taxon>metagenomes</taxon>
        <taxon>ecological metagenomes</taxon>
    </lineage>
</organism>
<gene>
    <name evidence="1" type="ORF">S01H1_21397</name>
</gene>
<evidence type="ECO:0000313" key="1">
    <source>
        <dbReference type="EMBL" id="GAF94501.1"/>
    </source>
</evidence>